<reference evidence="2 3" key="1">
    <citation type="submission" date="2024-09" db="EMBL/GenBank/DDBJ databases">
        <authorList>
            <person name="Sun Q."/>
            <person name="Mori K."/>
        </authorList>
    </citation>
    <scope>NUCLEOTIDE SEQUENCE [LARGE SCALE GENOMIC DNA]</scope>
    <source>
        <strain evidence="2 3">JCM 9767</strain>
    </source>
</reference>
<sequence length="104" mass="10526">MGWHREPLIGFEPETTGTDPHGTRIVTGAVSEVGAGEAVGRREWPAGPGVPIPEDAVAVRGVGDERATAEGGPAAFPPRVPGASRMSRPAAACRVPVHAGAEAA</sequence>
<dbReference type="RefSeq" id="WP_380955911.1">
    <property type="nucleotide sequence ID" value="NZ_JBHMDI010000034.1"/>
</dbReference>
<name>A0ABV5L9H1_9ACTN</name>
<comment type="caution">
    <text evidence="2">The sequence shown here is derived from an EMBL/GenBank/DDBJ whole genome shotgun (WGS) entry which is preliminary data.</text>
</comment>
<keyword evidence="3" id="KW-1185">Reference proteome</keyword>
<dbReference type="SUPFAM" id="SSF53098">
    <property type="entry name" value="Ribonuclease H-like"/>
    <property type="match status" value="1"/>
</dbReference>
<accession>A0ABV5L9H1</accession>
<proteinExistence type="predicted"/>
<feature type="region of interest" description="Disordered" evidence="1">
    <location>
        <begin position="64"/>
        <end position="104"/>
    </location>
</feature>
<evidence type="ECO:0000256" key="1">
    <source>
        <dbReference type="SAM" id="MobiDB-lite"/>
    </source>
</evidence>
<dbReference type="InterPro" id="IPR012337">
    <property type="entry name" value="RNaseH-like_sf"/>
</dbReference>
<feature type="region of interest" description="Disordered" evidence="1">
    <location>
        <begin position="1"/>
        <end position="23"/>
    </location>
</feature>
<evidence type="ECO:0000313" key="3">
    <source>
        <dbReference type="Proteomes" id="UP001589753"/>
    </source>
</evidence>
<protein>
    <submittedName>
        <fullName evidence="2">Uncharacterized protein</fullName>
    </submittedName>
</protein>
<dbReference type="EMBL" id="JBHMDI010000034">
    <property type="protein sequence ID" value="MFB9348816.1"/>
    <property type="molecule type" value="Genomic_DNA"/>
</dbReference>
<evidence type="ECO:0000313" key="2">
    <source>
        <dbReference type="EMBL" id="MFB9348816.1"/>
    </source>
</evidence>
<gene>
    <name evidence="2" type="ORF">ACFFUA_15320</name>
</gene>
<dbReference type="Proteomes" id="UP001589753">
    <property type="component" value="Unassembled WGS sequence"/>
</dbReference>
<organism evidence="2 3">
    <name type="scientific">Streptomyces heliomycini</name>
    <dbReference type="NCBI Taxonomy" id="284032"/>
    <lineage>
        <taxon>Bacteria</taxon>
        <taxon>Bacillati</taxon>
        <taxon>Actinomycetota</taxon>
        <taxon>Actinomycetes</taxon>
        <taxon>Kitasatosporales</taxon>
        <taxon>Streptomycetaceae</taxon>
        <taxon>Streptomyces</taxon>
    </lineage>
</organism>